<evidence type="ECO:0000313" key="3">
    <source>
        <dbReference type="Proteomes" id="UP000001072"/>
    </source>
</evidence>
<gene>
    <name evidence="2" type="ORF">MELLADRAFT_65598</name>
</gene>
<reference evidence="3" key="1">
    <citation type="journal article" date="2011" name="Proc. Natl. Acad. Sci. U.S.A.">
        <title>Obligate biotrophy features unraveled by the genomic analysis of rust fungi.</title>
        <authorList>
            <person name="Duplessis S."/>
            <person name="Cuomo C.A."/>
            <person name="Lin Y.-C."/>
            <person name="Aerts A."/>
            <person name="Tisserant E."/>
            <person name="Veneault-Fourrey C."/>
            <person name="Joly D.L."/>
            <person name="Hacquard S."/>
            <person name="Amselem J."/>
            <person name="Cantarel B.L."/>
            <person name="Chiu R."/>
            <person name="Coutinho P.M."/>
            <person name="Feau N."/>
            <person name="Field M."/>
            <person name="Frey P."/>
            <person name="Gelhaye E."/>
            <person name="Goldberg J."/>
            <person name="Grabherr M.G."/>
            <person name="Kodira C.D."/>
            <person name="Kohler A."/>
            <person name="Kuees U."/>
            <person name="Lindquist E.A."/>
            <person name="Lucas S.M."/>
            <person name="Mago R."/>
            <person name="Mauceli E."/>
            <person name="Morin E."/>
            <person name="Murat C."/>
            <person name="Pangilinan J.L."/>
            <person name="Park R."/>
            <person name="Pearson M."/>
            <person name="Quesneville H."/>
            <person name="Rouhier N."/>
            <person name="Sakthikumar S."/>
            <person name="Salamov A.A."/>
            <person name="Schmutz J."/>
            <person name="Selles B."/>
            <person name="Shapiro H."/>
            <person name="Tanguay P."/>
            <person name="Tuskan G.A."/>
            <person name="Henrissat B."/>
            <person name="Van de Peer Y."/>
            <person name="Rouze P."/>
            <person name="Ellis J.G."/>
            <person name="Dodds P.N."/>
            <person name="Schein J.E."/>
            <person name="Zhong S."/>
            <person name="Hamelin R.C."/>
            <person name="Grigoriev I.V."/>
            <person name="Szabo L.J."/>
            <person name="Martin F."/>
        </authorList>
    </citation>
    <scope>NUCLEOTIDE SEQUENCE [LARGE SCALE GENOMIC DNA]</scope>
    <source>
        <strain evidence="3">98AG31 / pathotype 3-4-7</strain>
    </source>
</reference>
<dbReference type="HOGENOM" id="CLU_024936_1_0_1"/>
<dbReference type="VEuPathDB" id="FungiDB:MELLADRAFT_65598"/>
<dbReference type="GeneID" id="18930464"/>
<feature type="chain" id="PRO_5003315618" description="Secreted protein" evidence="1">
    <location>
        <begin position="21"/>
        <end position="466"/>
    </location>
</feature>
<dbReference type="InParanoid" id="F4RW07"/>
<keyword evidence="3" id="KW-1185">Reference proteome</keyword>
<dbReference type="KEGG" id="mlr:MELLADRAFT_65598"/>
<protein>
    <recommendedName>
        <fullName evidence="4">Secreted protein</fullName>
    </recommendedName>
</protein>
<name>F4RW07_MELLP</name>
<evidence type="ECO:0008006" key="4">
    <source>
        <dbReference type="Google" id="ProtNLM"/>
    </source>
</evidence>
<dbReference type="EMBL" id="GL883124">
    <property type="protein sequence ID" value="EGG03491.1"/>
    <property type="molecule type" value="Genomic_DNA"/>
</dbReference>
<accession>F4RW07</accession>
<sequence length="466" mass="53431">MNQFILACGIYLMLFSCVYTLTDRESFFQQGLINWVERDTFSNSEIENLHLGGHSTHETGTMHGRFKELEIFGPLNGAFKHETHAQAASAQMIENNPGECINDWEILQKILNLATEAQKYGGALKTKGEKLMIAVKHLDNGVDLFKNGSELEMFIINALEDLQREDLKVDERLWNLSVLQILQSFLPRGELQAIRLDPTTGPVSRGGLELFLSKDNDFSRLWIEGVSSGILDSFPENDYIIEILKQVELIVNIRNKLQLSEALSPTLIEIDDSLIQRSSLSNPAIVKSLTLKSMQHMNEKTTSTQETRCLFRILQHLWTFFPNSRRCIKTNVDANHHFKQISKIIQCQSKLKPHIEQYLEGGDIDPYMANLFLSLNSWNLCLDFLKDRLHLLHIQDSALKGGQAETYGLDIKKKEKYFFDQDTFIDLMVIARTDYPELGRYLDSQVEMDTRLDQPIKDINLCHQSC</sequence>
<dbReference type="OrthoDB" id="10472861at2759"/>
<keyword evidence="1" id="KW-0732">Signal</keyword>
<dbReference type="AlphaFoldDB" id="F4RW07"/>
<feature type="signal peptide" evidence="1">
    <location>
        <begin position="1"/>
        <end position="20"/>
    </location>
</feature>
<proteinExistence type="predicted"/>
<evidence type="ECO:0000256" key="1">
    <source>
        <dbReference type="SAM" id="SignalP"/>
    </source>
</evidence>
<evidence type="ECO:0000313" key="2">
    <source>
        <dbReference type="EMBL" id="EGG03491.1"/>
    </source>
</evidence>
<dbReference type="RefSeq" id="XP_007413285.1">
    <property type="nucleotide sequence ID" value="XM_007413223.1"/>
</dbReference>
<dbReference type="Proteomes" id="UP000001072">
    <property type="component" value="Unassembled WGS sequence"/>
</dbReference>
<organism evidence="3">
    <name type="scientific">Melampsora larici-populina (strain 98AG31 / pathotype 3-4-7)</name>
    <name type="common">Poplar leaf rust fungus</name>
    <dbReference type="NCBI Taxonomy" id="747676"/>
    <lineage>
        <taxon>Eukaryota</taxon>
        <taxon>Fungi</taxon>
        <taxon>Dikarya</taxon>
        <taxon>Basidiomycota</taxon>
        <taxon>Pucciniomycotina</taxon>
        <taxon>Pucciniomycetes</taxon>
        <taxon>Pucciniales</taxon>
        <taxon>Melampsoraceae</taxon>
        <taxon>Melampsora</taxon>
    </lineage>
</organism>